<dbReference type="AlphaFoldDB" id="F0VZW1"/>
<dbReference type="Pfam" id="PF00385">
    <property type="entry name" value="Chromo"/>
    <property type="match status" value="1"/>
</dbReference>
<feature type="region of interest" description="Disordered" evidence="1">
    <location>
        <begin position="394"/>
        <end position="428"/>
    </location>
</feature>
<protein>
    <submittedName>
        <fullName evidence="3">Chromodomain protein putative</fullName>
    </submittedName>
</protein>
<dbReference type="PROSITE" id="PS50013">
    <property type="entry name" value="CHROMO_2"/>
    <property type="match status" value="1"/>
</dbReference>
<evidence type="ECO:0000313" key="3">
    <source>
        <dbReference type="EMBL" id="CCA14332.1"/>
    </source>
</evidence>
<feature type="compositionally biased region" description="Basic and acidic residues" evidence="1">
    <location>
        <begin position="248"/>
        <end position="260"/>
    </location>
</feature>
<dbReference type="InterPro" id="IPR000953">
    <property type="entry name" value="Chromo/chromo_shadow_dom"/>
</dbReference>
<dbReference type="SUPFAM" id="SSF54160">
    <property type="entry name" value="Chromo domain-like"/>
    <property type="match status" value="1"/>
</dbReference>
<feature type="compositionally biased region" description="Basic and acidic residues" evidence="1">
    <location>
        <begin position="355"/>
        <end position="377"/>
    </location>
</feature>
<dbReference type="HOGENOM" id="CLU_476864_0_0_1"/>
<dbReference type="InterPro" id="IPR016197">
    <property type="entry name" value="Chromo-like_dom_sf"/>
</dbReference>
<feature type="compositionally biased region" description="Basic residues" evidence="1">
    <location>
        <begin position="312"/>
        <end position="325"/>
    </location>
</feature>
<gene>
    <name evidence="3" type="primary">AlNc14C3G439</name>
    <name evidence="3" type="ORF">ALNC14_004750</name>
</gene>
<evidence type="ECO:0000259" key="2">
    <source>
        <dbReference type="PROSITE" id="PS50013"/>
    </source>
</evidence>
<reference evidence="3" key="2">
    <citation type="submission" date="2011-02" db="EMBL/GenBank/DDBJ databases">
        <authorList>
            <person name="MacLean D."/>
        </authorList>
    </citation>
    <scope>NUCLEOTIDE SEQUENCE</scope>
</reference>
<feature type="domain" description="Chromo" evidence="2">
    <location>
        <begin position="440"/>
        <end position="483"/>
    </location>
</feature>
<accession>F0VZW1</accession>
<feature type="region of interest" description="Disordered" evidence="1">
    <location>
        <begin position="246"/>
        <end position="272"/>
    </location>
</feature>
<name>F0VZW1_9STRA</name>
<dbReference type="EMBL" id="FR824048">
    <property type="protein sequence ID" value="CCA14332.1"/>
    <property type="molecule type" value="Genomic_DNA"/>
</dbReference>
<dbReference type="InterPro" id="IPR023780">
    <property type="entry name" value="Chromo_domain"/>
</dbReference>
<feature type="compositionally biased region" description="Basic and acidic residues" evidence="1">
    <location>
        <begin position="399"/>
        <end position="416"/>
    </location>
</feature>
<organism evidence="3">
    <name type="scientific">Albugo laibachii Nc14</name>
    <dbReference type="NCBI Taxonomy" id="890382"/>
    <lineage>
        <taxon>Eukaryota</taxon>
        <taxon>Sar</taxon>
        <taxon>Stramenopiles</taxon>
        <taxon>Oomycota</taxon>
        <taxon>Peronosporomycetes</taxon>
        <taxon>Albuginales</taxon>
        <taxon>Albuginaceae</taxon>
        <taxon>Albugo</taxon>
    </lineage>
</organism>
<reference evidence="3" key="1">
    <citation type="journal article" date="2011" name="PLoS Biol.">
        <title>Gene gain and loss during evolution of obligate parasitism in the white rust pathogen of Arabidopsis thaliana.</title>
        <authorList>
            <person name="Kemen E."/>
            <person name="Gardiner A."/>
            <person name="Schultz-Larsen T."/>
            <person name="Kemen A.C."/>
            <person name="Balmuth A.L."/>
            <person name="Robert-Seilaniantz A."/>
            <person name="Bailey K."/>
            <person name="Holub E."/>
            <person name="Studholme D.J."/>
            <person name="Maclean D."/>
            <person name="Jones J.D."/>
        </authorList>
    </citation>
    <scope>NUCLEOTIDE SEQUENCE</scope>
</reference>
<dbReference type="SMART" id="SM00298">
    <property type="entry name" value="CHROMO"/>
    <property type="match status" value="1"/>
</dbReference>
<evidence type="ECO:0000256" key="1">
    <source>
        <dbReference type="SAM" id="MobiDB-lite"/>
    </source>
</evidence>
<sequence>MDKSKNADSMRKPKLFSILSDGIDNALRTIVPNIIKTHHCAGFPLSLGAENVEKKSWIEAHDNVVKHYEKRQKVLSSTKENIDQVEITEKSLENDAVKQETSKDHSDAVVDDGEEVPIVIENESGDGSFIEREGFNRIERRRKNRIVYEESSSEEEIRTGKKAKAIHHPEKKLTDQRRRKVAWNAVNTKKHTGTTMFDRLARVTGCEGICQGTKKYEILKDWIEKDQRMDLMLSNDVILWMKSQMHNDSSRHKESSKDENTGATRKKWRRSKTKGEYITTKNNVDRMIRPKEISACADNKETILDKAERMQKARSKSKKGRKKKVPIIGDEGETKADSDPIPEELASVQNNNDASLKEAKKVADVTPMDVDRPEESKSNSLPIEVAFVHNSDGFSQEAKSAEDVTEKNVVGPKEEPNSGSIAEIPRPTDELFSLDDPDVFVIESVLQERISQNKRGPRKGGRSTFLVKWEGYDEVTWEPEDNIPKWVVQSYRSREKMKTQCKHVFDRCSERKIVENKTAHTPEVIYHVWWKDAKEPDWESKIALPNSVVKALEKSVKAERLAKKARSKKNED</sequence>
<dbReference type="Gene3D" id="2.40.50.40">
    <property type="match status" value="1"/>
</dbReference>
<proteinExistence type="predicted"/>
<feature type="region of interest" description="Disordered" evidence="1">
    <location>
        <begin position="308"/>
        <end position="378"/>
    </location>
</feature>